<dbReference type="Gene3D" id="1.10.10.10">
    <property type="entry name" value="Winged helix-like DNA-binding domain superfamily/Winged helix DNA-binding domain"/>
    <property type="match status" value="1"/>
</dbReference>
<dbReference type="Gene3D" id="1.10.1740.10">
    <property type="match status" value="1"/>
</dbReference>
<evidence type="ECO:0000256" key="5">
    <source>
        <dbReference type="ARBA" id="ARBA00023163"/>
    </source>
</evidence>
<dbReference type="CDD" id="cd06171">
    <property type="entry name" value="Sigma70_r4"/>
    <property type="match status" value="1"/>
</dbReference>
<name>A0ABT0X3F4_9ACTN</name>
<keyword evidence="10" id="KW-1185">Reference proteome</keyword>
<dbReference type="PANTHER" id="PTHR43133">
    <property type="entry name" value="RNA POLYMERASE ECF-TYPE SIGMA FACTO"/>
    <property type="match status" value="1"/>
</dbReference>
<dbReference type="NCBIfam" id="TIGR02937">
    <property type="entry name" value="sigma70-ECF"/>
    <property type="match status" value="1"/>
</dbReference>
<dbReference type="InterPro" id="IPR013249">
    <property type="entry name" value="RNA_pol_sigma70_r4_t2"/>
</dbReference>
<evidence type="ECO:0000259" key="8">
    <source>
        <dbReference type="Pfam" id="PF08281"/>
    </source>
</evidence>
<dbReference type="InterPro" id="IPR013325">
    <property type="entry name" value="RNA_pol_sigma_r2"/>
</dbReference>
<dbReference type="Proteomes" id="UP001167160">
    <property type="component" value="Unassembled WGS sequence"/>
</dbReference>
<protein>
    <submittedName>
        <fullName evidence="9">RNA polymerase sigma factor SigE</fullName>
    </submittedName>
</protein>
<evidence type="ECO:0000256" key="4">
    <source>
        <dbReference type="ARBA" id="ARBA00023125"/>
    </source>
</evidence>
<evidence type="ECO:0000256" key="6">
    <source>
        <dbReference type="SAM" id="MobiDB-lite"/>
    </source>
</evidence>
<proteinExistence type="inferred from homology"/>
<dbReference type="PANTHER" id="PTHR43133:SF8">
    <property type="entry name" value="RNA POLYMERASE SIGMA FACTOR HI_1459-RELATED"/>
    <property type="match status" value="1"/>
</dbReference>
<feature type="compositionally biased region" description="Low complexity" evidence="6">
    <location>
        <begin position="1"/>
        <end position="25"/>
    </location>
</feature>
<keyword evidence="2" id="KW-0805">Transcription regulation</keyword>
<accession>A0ABT0X3F4</accession>
<feature type="domain" description="RNA polymerase sigma-70 region 2" evidence="7">
    <location>
        <begin position="86"/>
        <end position="151"/>
    </location>
</feature>
<dbReference type="InterPro" id="IPR013324">
    <property type="entry name" value="RNA_pol_sigma_r3/r4-like"/>
</dbReference>
<dbReference type="Pfam" id="PF04542">
    <property type="entry name" value="Sigma70_r2"/>
    <property type="match status" value="1"/>
</dbReference>
<evidence type="ECO:0000313" key="10">
    <source>
        <dbReference type="Proteomes" id="UP001167160"/>
    </source>
</evidence>
<evidence type="ECO:0000256" key="2">
    <source>
        <dbReference type="ARBA" id="ARBA00023015"/>
    </source>
</evidence>
<sequence>MVGGPSAISDATATTTSDRGGAATAGDRRVLRRFRRSLGRPKSVTDTADSTRPAEPPSTAAFTGTASFGGEGDSPAWTPPTWEEIVSTHSARVYRLAYRLTGNQHDAEDLTQEVFVRVFRSLSTYTPGTFEGWLHRITTNLFLDMVRRRQRIRFDALGDDAAERLPSREPSPQQHFHDSHFDADVQQALDTLAPEFRAAVVLCDIEGLSYEEIAATLDVKLGTVRSRIHRGRSHLRKALEHRSPAARAEQQRALAVMTPGFAGEVGTA</sequence>
<feature type="compositionally biased region" description="Basic residues" evidence="6">
    <location>
        <begin position="30"/>
        <end position="39"/>
    </location>
</feature>
<gene>
    <name evidence="9" type="primary">sigE</name>
    <name evidence="9" type="ORF">M1E25_02315</name>
</gene>
<evidence type="ECO:0000313" key="9">
    <source>
        <dbReference type="EMBL" id="MCM2576197.1"/>
    </source>
</evidence>
<comment type="similarity">
    <text evidence="1">Belongs to the sigma-70 factor family. ECF subfamily.</text>
</comment>
<keyword evidence="3" id="KW-0731">Sigma factor</keyword>
<dbReference type="SUPFAM" id="SSF88659">
    <property type="entry name" value="Sigma3 and sigma4 domains of RNA polymerase sigma factors"/>
    <property type="match status" value="1"/>
</dbReference>
<keyword evidence="4" id="KW-0238">DNA-binding</keyword>
<evidence type="ECO:0000259" key="7">
    <source>
        <dbReference type="Pfam" id="PF04542"/>
    </source>
</evidence>
<comment type="caution">
    <text evidence="9">The sequence shown here is derived from an EMBL/GenBank/DDBJ whole genome shotgun (WGS) entry which is preliminary data.</text>
</comment>
<dbReference type="RefSeq" id="WP_251408638.1">
    <property type="nucleotide sequence ID" value="NZ_JAMQGM010000002.1"/>
</dbReference>
<dbReference type="SUPFAM" id="SSF88946">
    <property type="entry name" value="Sigma2 domain of RNA polymerase sigma factors"/>
    <property type="match status" value="1"/>
</dbReference>
<evidence type="ECO:0000256" key="1">
    <source>
        <dbReference type="ARBA" id="ARBA00010641"/>
    </source>
</evidence>
<dbReference type="InterPro" id="IPR039425">
    <property type="entry name" value="RNA_pol_sigma-70-like"/>
</dbReference>
<reference evidence="9" key="1">
    <citation type="journal article" date="2023" name="Int. J. Syst. Evol. Microbiol.">
        <title>Streptomyces meridianus sp. nov. isolated from brackish water of the Tagus estuary in Alcochete, Portugal.</title>
        <authorList>
            <person name="Santos J.D.N."/>
            <person name="Klimek D."/>
            <person name="Calusinska M."/>
            <person name="Lobo Da Cunha A."/>
            <person name="Catita J."/>
            <person name="Goncalves H."/>
            <person name="Gonzalez I."/>
            <person name="Reyes F."/>
            <person name="Lage O.M."/>
        </authorList>
    </citation>
    <scope>NUCLEOTIDE SEQUENCE</scope>
    <source>
        <strain evidence="9">MTZ3.1</strain>
    </source>
</reference>
<dbReference type="NCBIfam" id="NF007229">
    <property type="entry name" value="PRK09647.1"/>
    <property type="match status" value="1"/>
</dbReference>
<dbReference type="InterPro" id="IPR007627">
    <property type="entry name" value="RNA_pol_sigma70_r2"/>
</dbReference>
<organism evidence="9 10">
    <name type="scientific">Streptomyces meridianus</name>
    <dbReference type="NCBI Taxonomy" id="2938945"/>
    <lineage>
        <taxon>Bacteria</taxon>
        <taxon>Bacillati</taxon>
        <taxon>Actinomycetota</taxon>
        <taxon>Actinomycetes</taxon>
        <taxon>Kitasatosporales</taxon>
        <taxon>Streptomycetaceae</taxon>
        <taxon>Streptomyces</taxon>
    </lineage>
</organism>
<dbReference type="Pfam" id="PF08281">
    <property type="entry name" value="Sigma70_r4_2"/>
    <property type="match status" value="1"/>
</dbReference>
<feature type="domain" description="RNA polymerase sigma factor 70 region 4 type 2" evidence="8">
    <location>
        <begin position="184"/>
        <end position="235"/>
    </location>
</feature>
<feature type="region of interest" description="Disordered" evidence="6">
    <location>
        <begin position="1"/>
        <end position="80"/>
    </location>
</feature>
<dbReference type="EMBL" id="JAMQGM010000002">
    <property type="protein sequence ID" value="MCM2576197.1"/>
    <property type="molecule type" value="Genomic_DNA"/>
</dbReference>
<dbReference type="InterPro" id="IPR036388">
    <property type="entry name" value="WH-like_DNA-bd_sf"/>
</dbReference>
<evidence type="ECO:0000256" key="3">
    <source>
        <dbReference type="ARBA" id="ARBA00023082"/>
    </source>
</evidence>
<dbReference type="InterPro" id="IPR014284">
    <property type="entry name" value="RNA_pol_sigma-70_dom"/>
</dbReference>
<keyword evidence="5" id="KW-0804">Transcription</keyword>